<dbReference type="PIRSF" id="PIRSF003128">
    <property type="entry name" value="RecN"/>
    <property type="match status" value="1"/>
</dbReference>
<dbReference type="PANTHER" id="PTHR11059">
    <property type="entry name" value="DNA REPAIR PROTEIN RECN"/>
    <property type="match status" value="1"/>
</dbReference>
<dbReference type="CDD" id="cd03241">
    <property type="entry name" value="ABC_RecN"/>
    <property type="match status" value="2"/>
</dbReference>
<dbReference type="Gene3D" id="3.40.50.300">
    <property type="entry name" value="P-loop containing nucleotide triphosphate hydrolases"/>
    <property type="match status" value="2"/>
</dbReference>
<dbReference type="GO" id="GO:0006310">
    <property type="term" value="P:DNA recombination"/>
    <property type="evidence" value="ECO:0007669"/>
    <property type="project" value="InterPro"/>
</dbReference>
<dbReference type="NCBIfam" id="TIGR00634">
    <property type="entry name" value="recN"/>
    <property type="match status" value="1"/>
</dbReference>
<keyword evidence="10" id="KW-0175">Coiled coil</keyword>
<dbReference type="Proteomes" id="UP000094172">
    <property type="component" value="Unassembled WGS sequence"/>
</dbReference>
<evidence type="ECO:0000313" key="12">
    <source>
        <dbReference type="EMBL" id="ODR93826.1"/>
    </source>
</evidence>
<dbReference type="SUPFAM" id="SSF52540">
    <property type="entry name" value="P-loop containing nucleoside triphosphate hydrolases"/>
    <property type="match status" value="2"/>
</dbReference>
<sequence>MLAALSIRDIVLIDKLDLEFGEGLSALTGETGAGKSILLDALSLALGGRGDASLVRRDAEQGQVTASFELAPDHPVFALLSENGIAIEDSVLILRRLQGIDGRSRAFINDMSVSVQLLRQVGRALVEIHGQHDERALIDPSGHRDLVDAFGGLERDAVKVAACYEAWADADAARLRHESEVAAARANADYLAHALDELQKLAPETGEEETLSSRRQLMMNAEKIASELDEAMDALQGEGTAGARLASALRRIERQAATAGADASSPFAAVADALERVLSETENARGRIEEALAATAFEPGDLERTEERLFALRALARKHRVQVDALPALQEKLEADLAAITTSESKAAELAKAAEQAREAYEQAALALSKARAKPAKKLDKDVAGELAPLKLEKARFVTQVDTVDIGEGGPSGVDRIAFFVAANPGTEPGPMMKVASGGELARFILALKVVLASRGSAPTLIFDEVESGVGGATAAAVGERLAGLGESVQVLAVTHAPQVAALARGHLRIAKEAVPTAKGEAMTTRVAVLGDEERREEVARMLAGQTITDEARAAADRLLRKSA</sequence>
<organism evidence="12 13">
    <name type="scientific">Methyloceanibacter stevinii</name>
    <dbReference type="NCBI Taxonomy" id="1774970"/>
    <lineage>
        <taxon>Bacteria</taxon>
        <taxon>Pseudomonadati</taxon>
        <taxon>Pseudomonadota</taxon>
        <taxon>Alphaproteobacteria</taxon>
        <taxon>Hyphomicrobiales</taxon>
        <taxon>Hyphomicrobiaceae</taxon>
        <taxon>Methyloceanibacter</taxon>
    </lineage>
</organism>
<dbReference type="PANTHER" id="PTHR11059:SF0">
    <property type="entry name" value="DNA REPAIR PROTEIN RECN"/>
    <property type="match status" value="1"/>
</dbReference>
<dbReference type="STRING" id="1774970.AUC70_09315"/>
<evidence type="ECO:0000256" key="7">
    <source>
        <dbReference type="ARBA" id="ARBA00023204"/>
    </source>
</evidence>
<dbReference type="RefSeq" id="WP_069445184.1">
    <property type="nucleotide sequence ID" value="NZ_LPWE01000013.1"/>
</dbReference>
<dbReference type="GO" id="GO:0043590">
    <property type="term" value="C:bacterial nucleoid"/>
    <property type="evidence" value="ECO:0007669"/>
    <property type="project" value="TreeGrafter"/>
</dbReference>
<reference evidence="12 13" key="1">
    <citation type="journal article" date="2016" name="Environ. Microbiol.">
        <title>New Methyloceanibacter diversity from North Sea sediments includes methanotroph containing solely the soluble methane monooxygenase.</title>
        <authorList>
            <person name="Vekeman B."/>
            <person name="Kerckhof F.M."/>
            <person name="Cremers G."/>
            <person name="de Vos P."/>
            <person name="Vandamme P."/>
            <person name="Boon N."/>
            <person name="Op den Camp H.J."/>
            <person name="Heylen K."/>
        </authorList>
    </citation>
    <scope>NUCLEOTIDE SEQUENCE [LARGE SCALE GENOMIC DNA]</scope>
    <source>
        <strain evidence="12 13">R-67176</strain>
    </source>
</reference>
<keyword evidence="13" id="KW-1185">Reference proteome</keyword>
<keyword evidence="4" id="KW-0547">Nucleotide-binding</keyword>
<feature type="coiled-coil region" evidence="10">
    <location>
        <begin position="340"/>
        <end position="374"/>
    </location>
</feature>
<evidence type="ECO:0000313" key="13">
    <source>
        <dbReference type="Proteomes" id="UP000094172"/>
    </source>
</evidence>
<gene>
    <name evidence="12" type="ORF">AUC70_09315</name>
</gene>
<evidence type="ECO:0000256" key="5">
    <source>
        <dbReference type="ARBA" id="ARBA00022763"/>
    </source>
</evidence>
<dbReference type="FunFam" id="3.40.50.300:FF:000319">
    <property type="entry name" value="DNA repair protein RecN"/>
    <property type="match status" value="1"/>
</dbReference>
<evidence type="ECO:0000256" key="9">
    <source>
        <dbReference type="PIRNR" id="PIRNR003128"/>
    </source>
</evidence>
<dbReference type="InterPro" id="IPR003395">
    <property type="entry name" value="RecF/RecN/SMC_N"/>
</dbReference>
<comment type="similarity">
    <text evidence="2 9">Belongs to the RecN family.</text>
</comment>
<dbReference type="InterPro" id="IPR027417">
    <property type="entry name" value="P-loop_NTPase"/>
</dbReference>
<comment type="function">
    <text evidence="1 9">May be involved in recombinational repair of damaged DNA.</text>
</comment>
<evidence type="ECO:0000256" key="10">
    <source>
        <dbReference type="SAM" id="Coils"/>
    </source>
</evidence>
<dbReference type="GO" id="GO:0006281">
    <property type="term" value="P:DNA repair"/>
    <property type="evidence" value="ECO:0007669"/>
    <property type="project" value="UniProtKB-KW"/>
</dbReference>
<keyword evidence="6" id="KW-0067">ATP-binding</keyword>
<dbReference type="GO" id="GO:0009432">
    <property type="term" value="P:SOS response"/>
    <property type="evidence" value="ECO:0007669"/>
    <property type="project" value="TreeGrafter"/>
</dbReference>
<evidence type="ECO:0000256" key="3">
    <source>
        <dbReference type="ARBA" id="ARBA00021315"/>
    </source>
</evidence>
<dbReference type="InterPro" id="IPR004604">
    <property type="entry name" value="DNA_recomb/repair_RecN"/>
</dbReference>
<feature type="domain" description="RecF/RecN/SMC N-terminal" evidence="11">
    <location>
        <begin position="14"/>
        <end position="512"/>
    </location>
</feature>
<comment type="caution">
    <text evidence="12">The sequence shown here is derived from an EMBL/GenBank/DDBJ whole genome shotgun (WGS) entry which is preliminary data.</text>
</comment>
<dbReference type="GO" id="GO:0005524">
    <property type="term" value="F:ATP binding"/>
    <property type="evidence" value="ECO:0007669"/>
    <property type="project" value="UniProtKB-KW"/>
</dbReference>
<evidence type="ECO:0000256" key="1">
    <source>
        <dbReference type="ARBA" id="ARBA00003618"/>
    </source>
</evidence>
<evidence type="ECO:0000256" key="2">
    <source>
        <dbReference type="ARBA" id="ARBA00009441"/>
    </source>
</evidence>
<name>A0A1E3VLI9_9HYPH</name>
<keyword evidence="5 9" id="KW-0227">DNA damage</keyword>
<evidence type="ECO:0000259" key="11">
    <source>
        <dbReference type="Pfam" id="PF02463"/>
    </source>
</evidence>
<dbReference type="AlphaFoldDB" id="A0A1E3VLI9"/>
<dbReference type="EMBL" id="LPWE01000013">
    <property type="protein sequence ID" value="ODR93826.1"/>
    <property type="molecule type" value="Genomic_DNA"/>
</dbReference>
<evidence type="ECO:0000256" key="8">
    <source>
        <dbReference type="ARBA" id="ARBA00033408"/>
    </source>
</evidence>
<protein>
    <recommendedName>
        <fullName evidence="3 9">DNA repair protein RecN</fullName>
    </recommendedName>
    <alternativeName>
        <fullName evidence="8 9">Recombination protein N</fullName>
    </alternativeName>
</protein>
<dbReference type="Pfam" id="PF02463">
    <property type="entry name" value="SMC_N"/>
    <property type="match status" value="1"/>
</dbReference>
<evidence type="ECO:0000256" key="6">
    <source>
        <dbReference type="ARBA" id="ARBA00022840"/>
    </source>
</evidence>
<keyword evidence="7 9" id="KW-0234">DNA repair</keyword>
<evidence type="ECO:0000256" key="4">
    <source>
        <dbReference type="ARBA" id="ARBA00022741"/>
    </source>
</evidence>
<proteinExistence type="inferred from homology"/>
<accession>A0A1E3VLI9</accession>